<organism evidence="1 2">
    <name type="scientific">Periplaneta americana</name>
    <name type="common">American cockroach</name>
    <name type="synonym">Blatta americana</name>
    <dbReference type="NCBI Taxonomy" id="6978"/>
    <lineage>
        <taxon>Eukaryota</taxon>
        <taxon>Metazoa</taxon>
        <taxon>Ecdysozoa</taxon>
        <taxon>Arthropoda</taxon>
        <taxon>Hexapoda</taxon>
        <taxon>Insecta</taxon>
        <taxon>Pterygota</taxon>
        <taxon>Neoptera</taxon>
        <taxon>Polyneoptera</taxon>
        <taxon>Dictyoptera</taxon>
        <taxon>Blattodea</taxon>
        <taxon>Blattoidea</taxon>
        <taxon>Blattidae</taxon>
        <taxon>Blattinae</taxon>
        <taxon>Periplaneta</taxon>
    </lineage>
</organism>
<evidence type="ECO:0000313" key="1">
    <source>
        <dbReference type="EMBL" id="KAJ4451216.1"/>
    </source>
</evidence>
<sequence length="175" mass="19650">MSPGSSTENYPAFAHIGLRENPGKNLNQNHLKAVVYTTPVNDAEDLLQRVENACQLNRDDNTNSPVVFHHCYKNDARLIPFEDLSLATILPIMHVRYLSDYAMNYLALERKRPMQTSDVDDDDDYNDVKLIFETSAVNVQTTRSIPFVLLSLRQHLGDRKASSGASYGTSKTTSS</sequence>
<evidence type="ECO:0000313" key="2">
    <source>
        <dbReference type="Proteomes" id="UP001148838"/>
    </source>
</evidence>
<dbReference type="Proteomes" id="UP001148838">
    <property type="component" value="Unassembled WGS sequence"/>
</dbReference>
<keyword evidence="2" id="KW-1185">Reference proteome</keyword>
<proteinExistence type="predicted"/>
<reference evidence="1 2" key="1">
    <citation type="journal article" date="2022" name="Allergy">
        <title>Genome assembly and annotation of Periplaneta americana reveal a comprehensive cockroach allergen profile.</title>
        <authorList>
            <person name="Wang L."/>
            <person name="Xiong Q."/>
            <person name="Saelim N."/>
            <person name="Wang L."/>
            <person name="Nong W."/>
            <person name="Wan A.T."/>
            <person name="Shi M."/>
            <person name="Liu X."/>
            <person name="Cao Q."/>
            <person name="Hui J.H.L."/>
            <person name="Sookrung N."/>
            <person name="Leung T.F."/>
            <person name="Tungtrongchitr A."/>
            <person name="Tsui S.K.W."/>
        </authorList>
    </citation>
    <scope>NUCLEOTIDE SEQUENCE [LARGE SCALE GENOMIC DNA]</scope>
    <source>
        <strain evidence="1">PWHHKU_190912</strain>
    </source>
</reference>
<name>A0ABQ8TZE5_PERAM</name>
<comment type="caution">
    <text evidence="1">The sequence shown here is derived from an EMBL/GenBank/DDBJ whole genome shotgun (WGS) entry which is preliminary data.</text>
</comment>
<accession>A0ABQ8TZE5</accession>
<dbReference type="EMBL" id="JAJSOF020000001">
    <property type="protein sequence ID" value="KAJ4451216.1"/>
    <property type="molecule type" value="Genomic_DNA"/>
</dbReference>
<protein>
    <submittedName>
        <fullName evidence="1">Uncharacterized protein</fullName>
    </submittedName>
</protein>
<gene>
    <name evidence="1" type="ORF">ANN_02676</name>
</gene>